<accession>A0A9P5XRR4</accession>
<evidence type="ECO:0000313" key="2">
    <source>
        <dbReference type="Proteomes" id="UP000807353"/>
    </source>
</evidence>
<name>A0A9P5XRR4_9AGAR</name>
<dbReference type="Proteomes" id="UP000807353">
    <property type="component" value="Unassembled WGS sequence"/>
</dbReference>
<comment type="caution">
    <text evidence="1">The sequence shown here is derived from an EMBL/GenBank/DDBJ whole genome shotgun (WGS) entry which is preliminary data.</text>
</comment>
<sequence length="53" mass="6163">MNHGLMRLIREQSKLAAFGFLFLFCSLFCFISLAMSLQSRLRICFYSMMCVVS</sequence>
<protein>
    <submittedName>
        <fullName evidence="1">Uncharacterized protein</fullName>
    </submittedName>
</protein>
<dbReference type="AlphaFoldDB" id="A0A9P5XRR4"/>
<gene>
    <name evidence="1" type="ORF">BDZ94DRAFT_1275472</name>
</gene>
<dbReference type="EMBL" id="MU150422">
    <property type="protein sequence ID" value="KAF9456482.1"/>
    <property type="molecule type" value="Genomic_DNA"/>
</dbReference>
<keyword evidence="2" id="KW-1185">Reference proteome</keyword>
<proteinExistence type="predicted"/>
<evidence type="ECO:0000313" key="1">
    <source>
        <dbReference type="EMBL" id="KAF9456482.1"/>
    </source>
</evidence>
<reference evidence="1" key="1">
    <citation type="submission" date="2020-11" db="EMBL/GenBank/DDBJ databases">
        <authorList>
            <consortium name="DOE Joint Genome Institute"/>
            <person name="Ahrendt S."/>
            <person name="Riley R."/>
            <person name="Andreopoulos W."/>
            <person name="Labutti K."/>
            <person name="Pangilinan J."/>
            <person name="Ruiz-Duenas F.J."/>
            <person name="Barrasa J.M."/>
            <person name="Sanchez-Garcia M."/>
            <person name="Camarero S."/>
            <person name="Miyauchi S."/>
            <person name="Serrano A."/>
            <person name="Linde D."/>
            <person name="Babiker R."/>
            <person name="Drula E."/>
            <person name="Ayuso-Fernandez I."/>
            <person name="Pacheco R."/>
            <person name="Padilla G."/>
            <person name="Ferreira P."/>
            <person name="Barriuso J."/>
            <person name="Kellner H."/>
            <person name="Castanera R."/>
            <person name="Alfaro M."/>
            <person name="Ramirez L."/>
            <person name="Pisabarro A.G."/>
            <person name="Kuo A."/>
            <person name="Tritt A."/>
            <person name="Lipzen A."/>
            <person name="He G."/>
            <person name="Yan M."/>
            <person name="Ng V."/>
            <person name="Cullen D."/>
            <person name="Martin F."/>
            <person name="Rosso M.-N."/>
            <person name="Henrissat B."/>
            <person name="Hibbett D."/>
            <person name="Martinez A.T."/>
            <person name="Grigoriev I.V."/>
        </authorList>
    </citation>
    <scope>NUCLEOTIDE SEQUENCE</scope>
    <source>
        <strain evidence="1">CBS 247.69</strain>
    </source>
</reference>
<organism evidence="1 2">
    <name type="scientific">Collybia nuda</name>
    <dbReference type="NCBI Taxonomy" id="64659"/>
    <lineage>
        <taxon>Eukaryota</taxon>
        <taxon>Fungi</taxon>
        <taxon>Dikarya</taxon>
        <taxon>Basidiomycota</taxon>
        <taxon>Agaricomycotina</taxon>
        <taxon>Agaricomycetes</taxon>
        <taxon>Agaricomycetidae</taxon>
        <taxon>Agaricales</taxon>
        <taxon>Tricholomatineae</taxon>
        <taxon>Clitocybaceae</taxon>
        <taxon>Collybia</taxon>
    </lineage>
</organism>